<name>A0A381PLS7_9ZZZZ</name>
<dbReference type="FunFam" id="1.10.20.140:FF:000001">
    <property type="entry name" value="tRNA dimethylallyltransferase"/>
    <property type="match status" value="1"/>
</dbReference>
<dbReference type="InterPro" id="IPR039657">
    <property type="entry name" value="Dimethylallyltransferase"/>
</dbReference>
<comment type="catalytic activity">
    <reaction evidence="9">
        <text>adenosine(37) in tRNA + dimethylallyl diphosphate = N(6)-dimethylallyladenosine(37) in tRNA + diphosphate</text>
        <dbReference type="Rhea" id="RHEA:26482"/>
        <dbReference type="Rhea" id="RHEA-COMP:10162"/>
        <dbReference type="Rhea" id="RHEA-COMP:10375"/>
        <dbReference type="ChEBI" id="CHEBI:33019"/>
        <dbReference type="ChEBI" id="CHEBI:57623"/>
        <dbReference type="ChEBI" id="CHEBI:74411"/>
        <dbReference type="ChEBI" id="CHEBI:74415"/>
        <dbReference type="EC" id="2.5.1.75"/>
    </reaction>
</comment>
<dbReference type="AlphaFoldDB" id="A0A381PLS7"/>
<keyword evidence="5" id="KW-0819">tRNA processing</keyword>
<evidence type="ECO:0000256" key="2">
    <source>
        <dbReference type="ARBA" id="ARBA00005842"/>
    </source>
</evidence>
<dbReference type="PANTHER" id="PTHR11088:SF60">
    <property type="entry name" value="TRNA DIMETHYLALLYLTRANSFERASE"/>
    <property type="match status" value="1"/>
</dbReference>
<keyword evidence="7" id="KW-0067">ATP-binding</keyword>
<evidence type="ECO:0000256" key="9">
    <source>
        <dbReference type="ARBA" id="ARBA00049563"/>
    </source>
</evidence>
<evidence type="ECO:0000256" key="5">
    <source>
        <dbReference type="ARBA" id="ARBA00022694"/>
    </source>
</evidence>
<comment type="similarity">
    <text evidence="2">Belongs to the IPP transferase family.</text>
</comment>
<evidence type="ECO:0000256" key="4">
    <source>
        <dbReference type="ARBA" id="ARBA00022679"/>
    </source>
</evidence>
<evidence type="ECO:0000256" key="3">
    <source>
        <dbReference type="ARBA" id="ARBA00012665"/>
    </source>
</evidence>
<dbReference type="HAMAP" id="MF_00185">
    <property type="entry name" value="IPP_trans"/>
    <property type="match status" value="1"/>
</dbReference>
<accession>A0A381PLS7</accession>
<dbReference type="PANTHER" id="PTHR11088">
    <property type="entry name" value="TRNA DIMETHYLALLYLTRANSFERASE"/>
    <property type="match status" value="1"/>
</dbReference>
<dbReference type="SUPFAM" id="SSF52540">
    <property type="entry name" value="P-loop containing nucleoside triphosphate hydrolases"/>
    <property type="match status" value="2"/>
</dbReference>
<dbReference type="EC" id="2.5.1.75" evidence="3"/>
<dbReference type="InterPro" id="IPR027417">
    <property type="entry name" value="P-loop_NTPase"/>
</dbReference>
<dbReference type="GO" id="GO:0005524">
    <property type="term" value="F:ATP binding"/>
    <property type="evidence" value="ECO:0007669"/>
    <property type="project" value="UniProtKB-KW"/>
</dbReference>
<dbReference type="GO" id="GO:0006400">
    <property type="term" value="P:tRNA modification"/>
    <property type="evidence" value="ECO:0007669"/>
    <property type="project" value="TreeGrafter"/>
</dbReference>
<dbReference type="GO" id="GO:0052381">
    <property type="term" value="F:tRNA dimethylallyltransferase activity"/>
    <property type="evidence" value="ECO:0007669"/>
    <property type="project" value="UniProtKB-EC"/>
</dbReference>
<evidence type="ECO:0000256" key="8">
    <source>
        <dbReference type="ARBA" id="ARBA00022842"/>
    </source>
</evidence>
<sequence length="305" mass="33987">MGATASGKTDLALEIAARMPTDIISVDSAMVYRGMDIGTAKPSKKVLQNNPHALVDVRDPPEAYSAQDFIEDADRAIHIAWERGRVPLLVGGTMMYFNVFKEGLAKLPSADPSIRENIEQRGQQEGWSELHRELVQVDPVAGATIEPGNRQRIQRALEVYQTTGIPISELWRNSNAESASERLNCNLVEFAVTVSREELHPRIESRLDDMLKAGFVEEVEALRERWGIDINAPSMRAVGYRQIGQFLNASETSGDPDDLRHSILVASRRLAKKQSTWLRGWRCLDGRAPLSADLESMLQKLTSLP</sequence>
<protein>
    <recommendedName>
        <fullName evidence="3">tRNA dimethylallyltransferase</fullName>
        <ecNumber evidence="3">2.5.1.75</ecNumber>
    </recommendedName>
</protein>
<evidence type="ECO:0000313" key="10">
    <source>
        <dbReference type="EMBL" id="SUZ67982.1"/>
    </source>
</evidence>
<dbReference type="Pfam" id="PF01715">
    <property type="entry name" value="IPPT"/>
    <property type="match status" value="1"/>
</dbReference>
<dbReference type="EMBL" id="UINC01001027">
    <property type="protein sequence ID" value="SUZ67982.1"/>
    <property type="molecule type" value="Genomic_DNA"/>
</dbReference>
<evidence type="ECO:0000256" key="6">
    <source>
        <dbReference type="ARBA" id="ARBA00022741"/>
    </source>
</evidence>
<proteinExistence type="inferred from homology"/>
<dbReference type="InterPro" id="IPR018022">
    <property type="entry name" value="IPT"/>
</dbReference>
<dbReference type="Gene3D" id="1.10.20.140">
    <property type="match status" value="1"/>
</dbReference>
<keyword evidence="8" id="KW-0460">Magnesium</keyword>
<evidence type="ECO:0000256" key="7">
    <source>
        <dbReference type="ARBA" id="ARBA00022840"/>
    </source>
</evidence>
<keyword evidence="6" id="KW-0547">Nucleotide-binding</keyword>
<comment type="cofactor">
    <cofactor evidence="1">
        <name>Mg(2+)</name>
        <dbReference type="ChEBI" id="CHEBI:18420"/>
    </cofactor>
</comment>
<reference evidence="10" key="1">
    <citation type="submission" date="2018-05" db="EMBL/GenBank/DDBJ databases">
        <authorList>
            <person name="Lanie J.A."/>
            <person name="Ng W.-L."/>
            <person name="Kazmierczak K.M."/>
            <person name="Andrzejewski T.M."/>
            <person name="Davidsen T.M."/>
            <person name="Wayne K.J."/>
            <person name="Tettelin H."/>
            <person name="Glass J.I."/>
            <person name="Rusch D."/>
            <person name="Podicherti R."/>
            <person name="Tsui H.-C.T."/>
            <person name="Winkler M.E."/>
        </authorList>
    </citation>
    <scope>NUCLEOTIDE SEQUENCE</scope>
</reference>
<dbReference type="Gene3D" id="3.40.50.300">
    <property type="entry name" value="P-loop containing nucleotide triphosphate hydrolases"/>
    <property type="match status" value="1"/>
</dbReference>
<evidence type="ECO:0000256" key="1">
    <source>
        <dbReference type="ARBA" id="ARBA00001946"/>
    </source>
</evidence>
<keyword evidence="4" id="KW-0808">Transferase</keyword>
<dbReference type="NCBIfam" id="TIGR00174">
    <property type="entry name" value="miaA"/>
    <property type="match status" value="1"/>
</dbReference>
<gene>
    <name evidence="10" type="ORF">METZ01_LOCUS20836</name>
</gene>
<organism evidence="10">
    <name type="scientific">marine metagenome</name>
    <dbReference type="NCBI Taxonomy" id="408172"/>
    <lineage>
        <taxon>unclassified sequences</taxon>
        <taxon>metagenomes</taxon>
        <taxon>ecological metagenomes</taxon>
    </lineage>
</organism>